<feature type="transmembrane region" description="Helical" evidence="11">
    <location>
        <begin position="926"/>
        <end position="947"/>
    </location>
</feature>
<dbReference type="GO" id="GO:0005886">
    <property type="term" value="C:plasma membrane"/>
    <property type="evidence" value="ECO:0007669"/>
    <property type="project" value="UniProtKB-SubCell"/>
</dbReference>
<dbReference type="Pfam" id="PF00560">
    <property type="entry name" value="LRR_1"/>
    <property type="match status" value="6"/>
</dbReference>
<keyword evidence="6 11" id="KW-0812">Transmembrane</keyword>
<dbReference type="FunFam" id="3.80.10.10:FF:000095">
    <property type="entry name" value="LRR receptor-like serine/threonine-protein kinase GSO1"/>
    <property type="match status" value="1"/>
</dbReference>
<name>A0A2Z6PIA2_TRISU</name>
<evidence type="ECO:0000256" key="5">
    <source>
        <dbReference type="ARBA" id="ARBA00022614"/>
    </source>
</evidence>
<keyword evidence="14" id="KW-1185">Reference proteome</keyword>
<dbReference type="InterPro" id="IPR051502">
    <property type="entry name" value="RLP_Defense_Trigger"/>
</dbReference>
<keyword evidence="5" id="KW-0433">Leucine-rich repeat</keyword>
<reference evidence="14" key="1">
    <citation type="journal article" date="2017" name="Front. Plant Sci.">
        <title>Climate Clever Clovers: New Paradigm to Reduce the Environmental Footprint of Ruminants by Breeding Low Methanogenic Forages Utilizing Haplotype Variation.</title>
        <authorList>
            <person name="Kaur P."/>
            <person name="Appels R."/>
            <person name="Bayer P.E."/>
            <person name="Keeble-Gagnere G."/>
            <person name="Wang J."/>
            <person name="Hirakawa H."/>
            <person name="Shirasawa K."/>
            <person name="Vercoe P."/>
            <person name="Stefanova K."/>
            <person name="Durmic Z."/>
            <person name="Nichols P."/>
            <person name="Revell C."/>
            <person name="Isobe S.N."/>
            <person name="Edwards D."/>
            <person name="Erskine W."/>
        </authorList>
    </citation>
    <scope>NUCLEOTIDE SEQUENCE [LARGE SCALE GENOMIC DNA]</scope>
    <source>
        <strain evidence="14">cv. Daliak</strain>
    </source>
</reference>
<evidence type="ECO:0000256" key="10">
    <source>
        <dbReference type="ARBA" id="ARBA00023180"/>
    </source>
</evidence>
<dbReference type="Pfam" id="PF13855">
    <property type="entry name" value="LRR_8"/>
    <property type="match status" value="1"/>
</dbReference>
<dbReference type="OrthoDB" id="4691307at2759"/>
<evidence type="ECO:0000256" key="7">
    <source>
        <dbReference type="ARBA" id="ARBA00022737"/>
    </source>
</evidence>
<dbReference type="FunFam" id="3.80.10.10:FF:000213">
    <property type="entry name" value="Tyrosine-sulfated glycopeptide receptor 1"/>
    <property type="match status" value="1"/>
</dbReference>
<keyword evidence="7" id="KW-0677">Repeat</keyword>
<dbReference type="Proteomes" id="UP000242715">
    <property type="component" value="Unassembled WGS sequence"/>
</dbReference>
<evidence type="ECO:0000256" key="11">
    <source>
        <dbReference type="SAM" id="Phobius"/>
    </source>
</evidence>
<evidence type="ECO:0000256" key="4">
    <source>
        <dbReference type="ARBA" id="ARBA00022475"/>
    </source>
</evidence>
<evidence type="ECO:0000256" key="6">
    <source>
        <dbReference type="ARBA" id="ARBA00022692"/>
    </source>
</evidence>
<proteinExistence type="inferred from homology"/>
<dbReference type="Gene3D" id="3.80.10.10">
    <property type="entry name" value="Ribonuclease Inhibitor"/>
    <property type="match status" value="3"/>
</dbReference>
<keyword evidence="8 11" id="KW-1133">Transmembrane helix</keyword>
<dbReference type="PANTHER" id="PTHR48062:SF21">
    <property type="entry name" value="RECEPTOR-LIKE PROTEIN 12"/>
    <property type="match status" value="1"/>
</dbReference>
<evidence type="ECO:0000256" key="3">
    <source>
        <dbReference type="ARBA" id="ARBA00009592"/>
    </source>
</evidence>
<gene>
    <name evidence="13" type="ORF">TSUD_263410</name>
</gene>
<evidence type="ECO:0000256" key="2">
    <source>
        <dbReference type="ARBA" id="ARBA00004236"/>
    </source>
</evidence>
<dbReference type="InterPro" id="IPR032675">
    <property type="entry name" value="LRR_dom_sf"/>
</dbReference>
<evidence type="ECO:0000256" key="8">
    <source>
        <dbReference type="ARBA" id="ARBA00022989"/>
    </source>
</evidence>
<dbReference type="InterPro" id="IPR001611">
    <property type="entry name" value="Leu-rich_rpt"/>
</dbReference>
<organism evidence="13 14">
    <name type="scientific">Trifolium subterraneum</name>
    <name type="common">Subterranean clover</name>
    <dbReference type="NCBI Taxonomy" id="3900"/>
    <lineage>
        <taxon>Eukaryota</taxon>
        <taxon>Viridiplantae</taxon>
        <taxon>Streptophyta</taxon>
        <taxon>Embryophyta</taxon>
        <taxon>Tracheophyta</taxon>
        <taxon>Spermatophyta</taxon>
        <taxon>Magnoliopsida</taxon>
        <taxon>eudicotyledons</taxon>
        <taxon>Gunneridae</taxon>
        <taxon>Pentapetalae</taxon>
        <taxon>rosids</taxon>
        <taxon>fabids</taxon>
        <taxon>Fabales</taxon>
        <taxon>Fabaceae</taxon>
        <taxon>Papilionoideae</taxon>
        <taxon>50 kb inversion clade</taxon>
        <taxon>NPAAA clade</taxon>
        <taxon>Hologalegina</taxon>
        <taxon>IRL clade</taxon>
        <taxon>Trifolieae</taxon>
        <taxon>Trifolium</taxon>
    </lineage>
</organism>
<dbReference type="EMBL" id="DF974700">
    <property type="protein sequence ID" value="GAU50162.1"/>
    <property type="molecule type" value="Genomic_DNA"/>
</dbReference>
<evidence type="ECO:0000259" key="12">
    <source>
        <dbReference type="Pfam" id="PF13966"/>
    </source>
</evidence>
<dbReference type="InterPro" id="IPR026960">
    <property type="entry name" value="RVT-Znf"/>
</dbReference>
<feature type="domain" description="Reverse transcriptase zinc-binding" evidence="12">
    <location>
        <begin position="828"/>
        <end position="923"/>
    </location>
</feature>
<dbReference type="SUPFAM" id="SSF52058">
    <property type="entry name" value="L domain-like"/>
    <property type="match status" value="3"/>
</dbReference>
<evidence type="ECO:0000256" key="9">
    <source>
        <dbReference type="ARBA" id="ARBA00023136"/>
    </source>
</evidence>
<accession>A0A2Z6PIA2</accession>
<sequence>MNGSMKGLCQMKDMVELDISDNMFSGKLPECLSNLTNLRLLDVGTNSFGGPFPSFTTNLTSLGYLSLYGNYMQGSFSLNTLANHSNLEALYISSQSIGAHIETENTKWFPKFQLKSLSLRNCNLNMDKGSVIPTFLSSQYHLIEMDLSGNKLVGSFPSWLMHNHNIHFLNISNNNLSGLLPKDIGIFLPNVSTLDISWNSFEGNIPSSIGNMKGLWALDFSHNYFSGELPKQLATYWNNLVYLKLSNNFLSGNIPKFSNSVNMEVLFLDNNKFSGTLEDVLENINTGLLMLSISNNSISGTIPSSIGMFSDMQALLLGENLLEGEIPYEISNMSSLQVMDLSQNKLTGSIGKFSNMEYLRFLYLGKNDLSGSIPFELSGSSQLKLLDLRDNKFSGKLPNWMDNLSELRVLLLGGNNFEGDIPTQLCLLKNITIMDLSRNMLNASIPFCFQNLPFGRYDDDYLPIFETQVFRGSDTPYYFNSSLKSSFYPFLSDDVVLHLEAEFITKHMDYYYKGKVLESMTGLDLSCNNLTGSIPSQIGNLEKLIALNLSHNYLSGPIPITFSNLTQIESLDLSYNKLSGKIPSQLTQLNFLSTFNVSYNNLSGTPPSTRQFATFDEESYKGNPGLCGPLLNRKCEDTGESVEASGAYSKGILLGGVRGGNKMRWVKWSVIYKAKEKGSLGVRDVRLVNLSLLTKWRWRLLQPERPLWKEVLVAKYGDHILHMVDWSEFRIPTSASRWWKDICVLDKVVEFKNWLVESVSRKVGNGSSILFWTSLWIGEVPLSVAFPRLDLFHWEVDLVARLREILDPVVFSLEDDFWSWRPDSDGVFSISSSYNFLVEELRIVEELEDDKMWVFNHIWDSPSPSKVIAFSWQLLYDRIPTRCNLEARGLLGTDLPWECVGCVGSVKSSTHIFLHCLSALMVWYEIFRWLGVVIVIPPSLFFLFEVFRGSARNAKIRQGFLMIWHASIWCLWKARNRSIFASGSFIPLVIVDEIKVMNWKWCLARMKVSSCLFYEWNWDPGNCLNRLF</sequence>
<dbReference type="PRINTS" id="PR00019">
    <property type="entry name" value="LEURICHRPT"/>
</dbReference>
<dbReference type="PANTHER" id="PTHR48062">
    <property type="entry name" value="RECEPTOR-LIKE PROTEIN 14"/>
    <property type="match status" value="1"/>
</dbReference>
<comment type="similarity">
    <text evidence="3">Belongs to the RLP family.</text>
</comment>
<dbReference type="Pfam" id="PF13966">
    <property type="entry name" value="zf-RVT"/>
    <property type="match status" value="1"/>
</dbReference>
<keyword evidence="4" id="KW-1003">Cell membrane</keyword>
<evidence type="ECO:0000256" key="1">
    <source>
        <dbReference type="ARBA" id="ARBA00004167"/>
    </source>
</evidence>
<protein>
    <recommendedName>
        <fullName evidence="12">Reverse transcriptase zinc-binding domain-containing protein</fullName>
    </recommendedName>
</protein>
<evidence type="ECO:0000313" key="14">
    <source>
        <dbReference type="Proteomes" id="UP000242715"/>
    </source>
</evidence>
<evidence type="ECO:0000313" key="13">
    <source>
        <dbReference type="EMBL" id="GAU50162.1"/>
    </source>
</evidence>
<comment type="subcellular location">
    <subcellularLocation>
        <location evidence="2">Cell membrane</location>
    </subcellularLocation>
    <subcellularLocation>
        <location evidence="1">Membrane</location>
        <topology evidence="1">Single-pass membrane protein</topology>
    </subcellularLocation>
</comment>
<keyword evidence="9 11" id="KW-0472">Membrane</keyword>
<keyword evidence="10" id="KW-0325">Glycoprotein</keyword>
<dbReference type="AlphaFoldDB" id="A0A2Z6PIA2"/>